<feature type="transmembrane region" description="Helical" evidence="5">
    <location>
        <begin position="565"/>
        <end position="586"/>
    </location>
</feature>
<comment type="caution">
    <text evidence="7">The sequence shown here is derived from an EMBL/GenBank/DDBJ whole genome shotgun (WGS) entry which is preliminary data.</text>
</comment>
<organism evidence="7 8">
    <name type="scientific">Rhizophlyctis rosea</name>
    <dbReference type="NCBI Taxonomy" id="64517"/>
    <lineage>
        <taxon>Eukaryota</taxon>
        <taxon>Fungi</taxon>
        <taxon>Fungi incertae sedis</taxon>
        <taxon>Chytridiomycota</taxon>
        <taxon>Chytridiomycota incertae sedis</taxon>
        <taxon>Chytridiomycetes</taxon>
        <taxon>Rhizophlyctidales</taxon>
        <taxon>Rhizophlyctidaceae</taxon>
        <taxon>Rhizophlyctis</taxon>
    </lineage>
</organism>
<evidence type="ECO:0000259" key="6">
    <source>
        <dbReference type="PROSITE" id="PS50259"/>
    </source>
</evidence>
<evidence type="ECO:0000256" key="2">
    <source>
        <dbReference type="ARBA" id="ARBA00022692"/>
    </source>
</evidence>
<feature type="transmembrane region" description="Helical" evidence="5">
    <location>
        <begin position="641"/>
        <end position="662"/>
    </location>
</feature>
<keyword evidence="8" id="KW-1185">Reference proteome</keyword>
<dbReference type="InterPro" id="IPR017978">
    <property type="entry name" value="GPCR_3_C"/>
</dbReference>
<feature type="domain" description="G-protein coupled receptors family 3 profile" evidence="6">
    <location>
        <begin position="529"/>
        <end position="659"/>
    </location>
</feature>
<dbReference type="GO" id="GO:0016020">
    <property type="term" value="C:membrane"/>
    <property type="evidence" value="ECO:0007669"/>
    <property type="project" value="UniProtKB-SubCell"/>
</dbReference>
<evidence type="ECO:0000313" key="8">
    <source>
        <dbReference type="Proteomes" id="UP001212841"/>
    </source>
</evidence>
<dbReference type="GO" id="GO:0004930">
    <property type="term" value="F:G protein-coupled receptor activity"/>
    <property type="evidence" value="ECO:0007669"/>
    <property type="project" value="InterPro"/>
</dbReference>
<dbReference type="InterPro" id="IPR050490">
    <property type="entry name" value="Bact_solute-bd_prot1"/>
</dbReference>
<keyword evidence="4 5" id="KW-0472">Membrane</keyword>
<dbReference type="InterPro" id="IPR006059">
    <property type="entry name" value="SBP"/>
</dbReference>
<dbReference type="SUPFAM" id="SSF53850">
    <property type="entry name" value="Periplasmic binding protein-like II"/>
    <property type="match status" value="1"/>
</dbReference>
<dbReference type="AlphaFoldDB" id="A0AAD5X4T1"/>
<accession>A0AAD5X4T1</accession>
<dbReference type="Pfam" id="PF01547">
    <property type="entry name" value="SBP_bac_1"/>
    <property type="match status" value="1"/>
</dbReference>
<evidence type="ECO:0000256" key="5">
    <source>
        <dbReference type="SAM" id="Phobius"/>
    </source>
</evidence>
<comment type="subcellular location">
    <subcellularLocation>
        <location evidence="1">Membrane</location>
        <topology evidence="1">Multi-pass membrane protein</topology>
    </subcellularLocation>
</comment>
<evidence type="ECO:0000313" key="7">
    <source>
        <dbReference type="EMBL" id="KAJ3056602.1"/>
    </source>
</evidence>
<evidence type="ECO:0000256" key="3">
    <source>
        <dbReference type="ARBA" id="ARBA00022989"/>
    </source>
</evidence>
<dbReference type="Gene3D" id="3.40.190.10">
    <property type="entry name" value="Periplasmic binding protein-like II"/>
    <property type="match status" value="1"/>
</dbReference>
<gene>
    <name evidence="7" type="ORF">HK097_005765</name>
</gene>
<dbReference type="PANTHER" id="PTHR43649:SF12">
    <property type="entry name" value="DIACETYLCHITOBIOSE BINDING PROTEIN DASA"/>
    <property type="match status" value="1"/>
</dbReference>
<feature type="transmembrane region" description="Helical" evidence="5">
    <location>
        <begin position="598"/>
        <end position="620"/>
    </location>
</feature>
<keyword evidence="2 5" id="KW-0812">Transmembrane</keyword>
<dbReference type="Pfam" id="PF00003">
    <property type="entry name" value="7tm_3"/>
    <property type="match status" value="1"/>
</dbReference>
<evidence type="ECO:0000256" key="1">
    <source>
        <dbReference type="ARBA" id="ARBA00004141"/>
    </source>
</evidence>
<keyword evidence="3 5" id="KW-1133">Transmembrane helix</keyword>
<evidence type="ECO:0000256" key="4">
    <source>
        <dbReference type="ARBA" id="ARBA00023136"/>
    </source>
</evidence>
<name>A0AAD5X4T1_9FUNG</name>
<dbReference type="Proteomes" id="UP001212841">
    <property type="component" value="Unassembled WGS sequence"/>
</dbReference>
<proteinExistence type="predicted"/>
<dbReference type="EMBL" id="JADGJD010000027">
    <property type="protein sequence ID" value="KAJ3056602.1"/>
    <property type="molecule type" value="Genomic_DNA"/>
</dbReference>
<sequence>MEGFTKDGNSIGTLPVGTHKSNAYYYLVGQTSAPPVELWEPFGNGSPDNHVDILTSAMAELVLNNRDSAGKDTVSFKLRVGDWGVVSSIAICGNETQPCPDVLILGTTQIAARVAGGDLEPLGEYFEQAVLQGESMPSDDFPRGALYDYYYDGQWYGVPYNSDIRALYYNINTFTSLGLSVPPQSESLGTWGHPYFKTWTWEAMMDQAKAIKDATGKPAFFFPALWDEETKIVAAVARNYGAQIITKDHVCGLTSPAFKKMLNEVFVRMYLRDKSASMDFMGTDLVNAFLAKPPPADPLDYDAMELCCQNDITYPQHGFTIVSPSDTAKYPAGELQMAYMPGRNTFLGGAGLTMTKGGKNKMWAWKLISTITSHERSYLMDVANYMDSVPPSDYFLGSEEKYKSGDGLTLKILMGIAIPPQYPLASFPQYSDMEMRKPIRILLYELIFRKLTIDEATSRACRIIDFIFSPSCNSSHWVYTQSPVNEIDGTISIDFAWHSAAQCKLEGAESLPKSISNIKIQHFPTTNTAAIAILGATLAVSLVHVVYLAAVIWYKNQPAIKRASFIFSAMIVLGGLLTHGFIYCIVGTPTHITCVARTWFLVMGFTLCFGGLTLKTYRIHAIFNIATKKARKGFKMTDYDLLKLFAVLAAIEIGLLINWTFWGNPDPIMQVYSTKL</sequence>
<dbReference type="PANTHER" id="PTHR43649">
    <property type="entry name" value="ARABINOSE-BINDING PROTEIN-RELATED"/>
    <property type="match status" value="1"/>
</dbReference>
<reference evidence="7" key="1">
    <citation type="submission" date="2020-05" db="EMBL/GenBank/DDBJ databases">
        <title>Phylogenomic resolution of chytrid fungi.</title>
        <authorList>
            <person name="Stajich J.E."/>
            <person name="Amses K."/>
            <person name="Simmons R."/>
            <person name="Seto K."/>
            <person name="Myers J."/>
            <person name="Bonds A."/>
            <person name="Quandt C.A."/>
            <person name="Barry K."/>
            <person name="Liu P."/>
            <person name="Grigoriev I."/>
            <person name="Longcore J.E."/>
            <person name="James T.Y."/>
        </authorList>
    </citation>
    <scope>NUCLEOTIDE SEQUENCE</scope>
    <source>
        <strain evidence="7">JEL0318</strain>
    </source>
</reference>
<feature type="transmembrane region" description="Helical" evidence="5">
    <location>
        <begin position="529"/>
        <end position="553"/>
    </location>
</feature>
<dbReference type="PROSITE" id="PS50259">
    <property type="entry name" value="G_PROTEIN_RECEP_F3_4"/>
    <property type="match status" value="1"/>
</dbReference>
<protein>
    <recommendedName>
        <fullName evidence="6">G-protein coupled receptors family 3 profile domain-containing protein</fullName>
    </recommendedName>
</protein>